<evidence type="ECO:0008006" key="11">
    <source>
        <dbReference type="Google" id="ProtNLM"/>
    </source>
</evidence>
<dbReference type="GO" id="GO:0006820">
    <property type="term" value="P:monoatomic anion transport"/>
    <property type="evidence" value="ECO:0007669"/>
    <property type="project" value="TreeGrafter"/>
</dbReference>
<evidence type="ECO:0000256" key="2">
    <source>
        <dbReference type="ARBA" id="ARBA00022448"/>
    </source>
</evidence>
<dbReference type="Gene3D" id="1.20.1250.20">
    <property type="entry name" value="MFS general substrate transporter like domains"/>
    <property type="match status" value="1"/>
</dbReference>
<keyword evidence="10" id="KW-1185">Reference proteome</keyword>
<dbReference type="SUPFAM" id="SSF103473">
    <property type="entry name" value="MFS general substrate transporter"/>
    <property type="match status" value="1"/>
</dbReference>
<keyword evidence="6 8" id="KW-0472">Membrane</keyword>
<dbReference type="GO" id="GO:0016020">
    <property type="term" value="C:membrane"/>
    <property type="evidence" value="ECO:0007669"/>
    <property type="project" value="UniProtKB-SubCell"/>
</dbReference>
<feature type="transmembrane region" description="Helical" evidence="8">
    <location>
        <begin position="79"/>
        <end position="100"/>
    </location>
</feature>
<evidence type="ECO:0000256" key="6">
    <source>
        <dbReference type="ARBA" id="ARBA00023136"/>
    </source>
</evidence>
<feature type="compositionally biased region" description="Polar residues" evidence="7">
    <location>
        <begin position="198"/>
        <end position="215"/>
    </location>
</feature>
<proteinExistence type="predicted"/>
<organism evidence="9 10">
    <name type="scientific">Henosepilachna vigintioctopunctata</name>
    <dbReference type="NCBI Taxonomy" id="420089"/>
    <lineage>
        <taxon>Eukaryota</taxon>
        <taxon>Metazoa</taxon>
        <taxon>Ecdysozoa</taxon>
        <taxon>Arthropoda</taxon>
        <taxon>Hexapoda</taxon>
        <taxon>Insecta</taxon>
        <taxon>Pterygota</taxon>
        <taxon>Neoptera</taxon>
        <taxon>Endopterygota</taxon>
        <taxon>Coleoptera</taxon>
        <taxon>Polyphaga</taxon>
        <taxon>Cucujiformia</taxon>
        <taxon>Coccinelloidea</taxon>
        <taxon>Coccinellidae</taxon>
        <taxon>Epilachninae</taxon>
        <taxon>Epilachnini</taxon>
        <taxon>Henosepilachna</taxon>
    </lineage>
</organism>
<dbReference type="GO" id="GO:0015293">
    <property type="term" value="F:symporter activity"/>
    <property type="evidence" value="ECO:0007669"/>
    <property type="project" value="UniProtKB-KW"/>
</dbReference>
<evidence type="ECO:0000256" key="3">
    <source>
        <dbReference type="ARBA" id="ARBA00022692"/>
    </source>
</evidence>
<gene>
    <name evidence="9" type="ORF">WA026_005347</name>
</gene>
<dbReference type="InterPro" id="IPR036259">
    <property type="entry name" value="MFS_trans_sf"/>
</dbReference>
<keyword evidence="2" id="KW-0813">Transport</keyword>
<evidence type="ECO:0000256" key="4">
    <source>
        <dbReference type="ARBA" id="ARBA00022847"/>
    </source>
</evidence>
<evidence type="ECO:0000256" key="7">
    <source>
        <dbReference type="SAM" id="MobiDB-lite"/>
    </source>
</evidence>
<feature type="transmembrane region" description="Helical" evidence="8">
    <location>
        <begin position="54"/>
        <end position="72"/>
    </location>
</feature>
<evidence type="ECO:0000313" key="10">
    <source>
        <dbReference type="Proteomes" id="UP001431783"/>
    </source>
</evidence>
<name>A0AAW1UUD1_9CUCU</name>
<keyword evidence="5 8" id="KW-1133">Transmembrane helix</keyword>
<dbReference type="FunFam" id="1.20.1250.20:FF:000003">
    <property type="entry name" value="Solute carrier family 17 member 3"/>
    <property type="match status" value="1"/>
</dbReference>
<evidence type="ECO:0000256" key="8">
    <source>
        <dbReference type="SAM" id="Phobius"/>
    </source>
</evidence>
<dbReference type="AlphaFoldDB" id="A0AAW1UUD1"/>
<dbReference type="EMBL" id="JARQZJ010000092">
    <property type="protein sequence ID" value="KAK9884391.1"/>
    <property type="molecule type" value="Genomic_DNA"/>
</dbReference>
<keyword evidence="4" id="KW-0769">Symport</keyword>
<evidence type="ECO:0000313" key="9">
    <source>
        <dbReference type="EMBL" id="KAK9884391.1"/>
    </source>
</evidence>
<dbReference type="InterPro" id="IPR050382">
    <property type="entry name" value="MFS_Na/Anion_cotransporter"/>
</dbReference>
<dbReference type="PANTHER" id="PTHR11662">
    <property type="entry name" value="SOLUTE CARRIER FAMILY 17"/>
    <property type="match status" value="1"/>
</dbReference>
<evidence type="ECO:0000256" key="1">
    <source>
        <dbReference type="ARBA" id="ARBA00004141"/>
    </source>
</evidence>
<dbReference type="Proteomes" id="UP001431783">
    <property type="component" value="Unassembled WGS sequence"/>
</dbReference>
<feature type="transmembrane region" description="Helical" evidence="8">
    <location>
        <begin position="112"/>
        <end position="133"/>
    </location>
</feature>
<comment type="caution">
    <text evidence="9">The sequence shown here is derived from an EMBL/GenBank/DDBJ whole genome shotgun (WGS) entry which is preliminary data.</text>
</comment>
<feature type="transmembrane region" description="Helical" evidence="8">
    <location>
        <begin position="145"/>
        <end position="164"/>
    </location>
</feature>
<feature type="compositionally biased region" description="Basic and acidic residues" evidence="7">
    <location>
        <begin position="187"/>
        <end position="197"/>
    </location>
</feature>
<sequence length="215" mass="23658">MKSILGFSVEKNGLLSGLPFVCSYVASVFFCYLADKLVTKSIMSLLAVRKLMTAIAQVLPGILVLFIGYVGCDINLALVLWFVAVTVVPAAYAGAMANVVDIAPNFAGPVLAFAQTIHMTASFLSPLAAFHILDGRDLLMSSWRIVFYVTAFVSISTYFVYQIWGTTEIQPWNYVPDLPKRHEQQELMEENREEDHSVVSNGKPSVSEHNGTNVT</sequence>
<protein>
    <recommendedName>
        <fullName evidence="11">Inorganic phosphate cotransporter</fullName>
    </recommendedName>
</protein>
<dbReference type="PANTHER" id="PTHR11662:SF77">
    <property type="entry name" value="MAJOR FACILITATOR SUPERFAMILY TRANSPORTER 17, ISOFORM F"/>
    <property type="match status" value="1"/>
</dbReference>
<feature type="region of interest" description="Disordered" evidence="7">
    <location>
        <begin position="187"/>
        <end position="215"/>
    </location>
</feature>
<accession>A0AAW1UUD1</accession>
<feature type="transmembrane region" description="Helical" evidence="8">
    <location>
        <begin position="12"/>
        <end position="34"/>
    </location>
</feature>
<comment type="subcellular location">
    <subcellularLocation>
        <location evidence="1">Membrane</location>
        <topology evidence="1">Multi-pass membrane protein</topology>
    </subcellularLocation>
</comment>
<keyword evidence="3 8" id="KW-0812">Transmembrane</keyword>
<evidence type="ECO:0000256" key="5">
    <source>
        <dbReference type="ARBA" id="ARBA00022989"/>
    </source>
</evidence>
<reference evidence="9 10" key="1">
    <citation type="submission" date="2023-03" db="EMBL/GenBank/DDBJ databases">
        <title>Genome insight into feeding habits of ladybird beetles.</title>
        <authorList>
            <person name="Li H.-S."/>
            <person name="Huang Y.-H."/>
            <person name="Pang H."/>
        </authorList>
    </citation>
    <scope>NUCLEOTIDE SEQUENCE [LARGE SCALE GENOMIC DNA]</scope>
    <source>
        <strain evidence="9">SYSU_2023b</strain>
        <tissue evidence="9">Whole body</tissue>
    </source>
</reference>